<evidence type="ECO:0000313" key="16">
    <source>
        <dbReference type="Proteomes" id="UP000002402"/>
    </source>
</evidence>
<dbReference type="GO" id="GO:0000976">
    <property type="term" value="F:transcription cis-regulatory region binding"/>
    <property type="evidence" value="ECO:0007669"/>
    <property type="project" value="TreeGrafter"/>
</dbReference>
<gene>
    <name evidence="15" type="ordered locus">MXAN_3702</name>
</gene>
<comment type="subcellular location">
    <subcellularLocation>
        <location evidence="1">Cytoplasm</location>
    </subcellularLocation>
</comment>
<keyword evidence="12" id="KW-0804">Transcription</keyword>
<reference evidence="15 16" key="1">
    <citation type="journal article" date="2006" name="Proc. Natl. Acad. Sci. U.S.A.">
        <title>Evolution of sensory complexity recorded in a myxobacterial genome.</title>
        <authorList>
            <person name="Goldman B.S."/>
            <person name="Nierman W.C."/>
            <person name="Kaiser D."/>
            <person name="Slater S.C."/>
            <person name="Durkin A.S."/>
            <person name="Eisen J.A."/>
            <person name="Ronning C.M."/>
            <person name="Barbazuk W.B."/>
            <person name="Blanchard M."/>
            <person name="Field C."/>
            <person name="Halling C."/>
            <person name="Hinkle G."/>
            <person name="Iartchuk O."/>
            <person name="Kim H.S."/>
            <person name="Mackenzie C."/>
            <person name="Madupu R."/>
            <person name="Miller N."/>
            <person name="Shvartsbeyn A."/>
            <person name="Sullivan S.A."/>
            <person name="Vaudin M."/>
            <person name="Wiegand R."/>
            <person name="Kaplan H.B."/>
        </authorList>
    </citation>
    <scope>NUCLEOTIDE SEQUENCE [LARGE SCALE GENOMIC DNA]</scope>
    <source>
        <strain evidence="16">DK1622</strain>
    </source>
</reference>
<keyword evidence="6" id="KW-0678">Repressor</keyword>
<evidence type="ECO:0000256" key="13">
    <source>
        <dbReference type="PIRSR" id="PIRSR602481-1"/>
    </source>
</evidence>
<evidence type="ECO:0000256" key="11">
    <source>
        <dbReference type="ARBA" id="ARBA00023125"/>
    </source>
</evidence>
<comment type="cofactor">
    <cofactor evidence="13">
        <name>Zn(2+)</name>
        <dbReference type="ChEBI" id="CHEBI:29105"/>
    </cofactor>
    <text evidence="13">Binds 1 zinc ion per subunit.</text>
</comment>
<dbReference type="InterPro" id="IPR036390">
    <property type="entry name" value="WH_DNA-bd_sf"/>
</dbReference>
<proteinExistence type="inferred from homology"/>
<comment type="similarity">
    <text evidence="2">Belongs to the Fur family.</text>
</comment>
<dbReference type="CDD" id="cd07153">
    <property type="entry name" value="Fur_like"/>
    <property type="match status" value="1"/>
</dbReference>
<keyword evidence="10" id="KW-0805">Transcription regulation</keyword>
<dbReference type="Gene3D" id="3.30.1490.190">
    <property type="match status" value="1"/>
</dbReference>
<name>Q1D635_MYXXD</name>
<dbReference type="InterPro" id="IPR002481">
    <property type="entry name" value="FUR"/>
</dbReference>
<feature type="binding site" evidence="13">
    <location>
        <position position="162"/>
    </location>
    <ligand>
        <name>Zn(2+)</name>
        <dbReference type="ChEBI" id="CHEBI:29105"/>
    </ligand>
</feature>
<evidence type="ECO:0000256" key="8">
    <source>
        <dbReference type="ARBA" id="ARBA00022833"/>
    </source>
</evidence>
<feature type="binding site" evidence="14">
    <location>
        <position position="151"/>
    </location>
    <ligand>
        <name>Fe cation</name>
        <dbReference type="ChEBI" id="CHEBI:24875"/>
    </ligand>
</feature>
<evidence type="ECO:0000256" key="9">
    <source>
        <dbReference type="ARBA" id="ARBA00023004"/>
    </source>
</evidence>
<dbReference type="GO" id="GO:1900705">
    <property type="term" value="P:negative regulation of siderophore biosynthetic process"/>
    <property type="evidence" value="ECO:0007669"/>
    <property type="project" value="TreeGrafter"/>
</dbReference>
<dbReference type="eggNOG" id="COG0735">
    <property type="taxonomic scope" value="Bacteria"/>
</dbReference>
<comment type="subunit">
    <text evidence="3">Homodimer.</text>
</comment>
<dbReference type="Pfam" id="PF01475">
    <property type="entry name" value="FUR"/>
    <property type="match status" value="1"/>
</dbReference>
<dbReference type="FunFam" id="3.30.1490.190:FF:000001">
    <property type="entry name" value="Ferric uptake regulation protein"/>
    <property type="match status" value="1"/>
</dbReference>
<dbReference type="GO" id="GO:0045892">
    <property type="term" value="P:negative regulation of DNA-templated transcription"/>
    <property type="evidence" value="ECO:0007669"/>
    <property type="project" value="TreeGrafter"/>
</dbReference>
<dbReference type="Proteomes" id="UP000002402">
    <property type="component" value="Chromosome"/>
</dbReference>
<dbReference type="AlphaFoldDB" id="Q1D635"/>
<dbReference type="PANTHER" id="PTHR33202">
    <property type="entry name" value="ZINC UPTAKE REGULATION PROTEIN"/>
    <property type="match status" value="1"/>
</dbReference>
<keyword evidence="9 14" id="KW-0408">Iron</keyword>
<feature type="binding site" evidence="13">
    <location>
        <position position="119"/>
    </location>
    <ligand>
        <name>Zn(2+)</name>
        <dbReference type="ChEBI" id="CHEBI:29105"/>
    </ligand>
</feature>
<dbReference type="PANTHER" id="PTHR33202:SF2">
    <property type="entry name" value="FERRIC UPTAKE REGULATION PROTEIN"/>
    <property type="match status" value="1"/>
</dbReference>
<organism evidence="15 16">
    <name type="scientific">Myxococcus xanthus (strain DK1622)</name>
    <dbReference type="NCBI Taxonomy" id="246197"/>
    <lineage>
        <taxon>Bacteria</taxon>
        <taxon>Pseudomonadati</taxon>
        <taxon>Myxococcota</taxon>
        <taxon>Myxococcia</taxon>
        <taxon>Myxococcales</taxon>
        <taxon>Cystobacterineae</taxon>
        <taxon>Myxococcaceae</taxon>
        <taxon>Myxococcus</taxon>
    </lineage>
</organism>
<dbReference type="Gene3D" id="1.10.10.10">
    <property type="entry name" value="Winged helix-like DNA-binding domain superfamily/Winged helix DNA-binding domain"/>
    <property type="match status" value="1"/>
</dbReference>
<dbReference type="GO" id="GO:0008270">
    <property type="term" value="F:zinc ion binding"/>
    <property type="evidence" value="ECO:0007669"/>
    <property type="project" value="TreeGrafter"/>
</dbReference>
<dbReference type="SUPFAM" id="SSF46785">
    <property type="entry name" value="Winged helix' DNA-binding domain"/>
    <property type="match status" value="1"/>
</dbReference>
<dbReference type="InterPro" id="IPR036388">
    <property type="entry name" value="WH-like_DNA-bd_sf"/>
</dbReference>
<evidence type="ECO:0000256" key="10">
    <source>
        <dbReference type="ARBA" id="ARBA00023015"/>
    </source>
</evidence>
<dbReference type="SMR" id="Q1D635"/>
<keyword evidence="11" id="KW-0238">DNA-binding</keyword>
<evidence type="ECO:0000256" key="7">
    <source>
        <dbReference type="ARBA" id="ARBA00022723"/>
    </source>
</evidence>
<dbReference type="InterPro" id="IPR043135">
    <property type="entry name" value="Fur_C"/>
</dbReference>
<dbReference type="HOGENOM" id="CLU_096072_3_0_7"/>
<dbReference type="STRING" id="246197.MXAN_3702"/>
<keyword evidence="8 13" id="KW-0862">Zinc</keyword>
<dbReference type="EnsemblBacteria" id="ABF87865">
    <property type="protein sequence ID" value="ABF87865"/>
    <property type="gene ID" value="MXAN_3702"/>
</dbReference>
<accession>Q1D635</accession>
<evidence type="ECO:0000256" key="2">
    <source>
        <dbReference type="ARBA" id="ARBA00007957"/>
    </source>
</evidence>
<evidence type="ECO:0000256" key="4">
    <source>
        <dbReference type="ARBA" id="ARBA00020910"/>
    </source>
</evidence>
<evidence type="ECO:0000313" key="15">
    <source>
        <dbReference type="EMBL" id="ABF87865.1"/>
    </source>
</evidence>
<feature type="binding site" evidence="13">
    <location>
        <position position="159"/>
    </location>
    <ligand>
        <name>Zn(2+)</name>
        <dbReference type="ChEBI" id="CHEBI:29105"/>
    </ligand>
</feature>
<keyword evidence="5" id="KW-0963">Cytoplasm</keyword>
<dbReference type="GO" id="GO:0003700">
    <property type="term" value="F:DNA-binding transcription factor activity"/>
    <property type="evidence" value="ECO:0007669"/>
    <property type="project" value="InterPro"/>
</dbReference>
<comment type="cofactor">
    <cofactor evidence="14">
        <name>Mn(2+)</name>
        <dbReference type="ChEBI" id="CHEBI:29035"/>
    </cofactor>
    <cofactor evidence="14">
        <name>Fe(2+)</name>
        <dbReference type="ChEBI" id="CHEBI:29033"/>
    </cofactor>
    <text evidence="14">Binds 1 Mn(2+) or Fe(2+) ion per subunit.</text>
</comment>
<feature type="binding site" evidence="14">
    <location>
        <position position="134"/>
    </location>
    <ligand>
        <name>Fe cation</name>
        <dbReference type="ChEBI" id="CHEBI:24875"/>
    </ligand>
</feature>
<feature type="binding site" evidence="13">
    <location>
        <position position="122"/>
    </location>
    <ligand>
        <name>Zn(2+)</name>
        <dbReference type="ChEBI" id="CHEBI:29105"/>
    </ligand>
</feature>
<feature type="binding site" evidence="14">
    <location>
        <position position="115"/>
    </location>
    <ligand>
        <name>Fe cation</name>
        <dbReference type="ChEBI" id="CHEBI:24875"/>
    </ligand>
</feature>
<evidence type="ECO:0000256" key="3">
    <source>
        <dbReference type="ARBA" id="ARBA00011738"/>
    </source>
</evidence>
<evidence type="ECO:0000256" key="6">
    <source>
        <dbReference type="ARBA" id="ARBA00022491"/>
    </source>
</evidence>
<feature type="binding site" evidence="14">
    <location>
        <position position="113"/>
    </location>
    <ligand>
        <name>Fe cation</name>
        <dbReference type="ChEBI" id="CHEBI:24875"/>
    </ligand>
</feature>
<keyword evidence="16" id="KW-1185">Reference proteome</keyword>
<dbReference type="KEGG" id="mxa:MXAN_3702"/>
<evidence type="ECO:0000256" key="14">
    <source>
        <dbReference type="PIRSR" id="PIRSR602481-2"/>
    </source>
</evidence>
<evidence type="ECO:0000256" key="12">
    <source>
        <dbReference type="ARBA" id="ARBA00023163"/>
    </source>
</evidence>
<evidence type="ECO:0000256" key="1">
    <source>
        <dbReference type="ARBA" id="ARBA00004496"/>
    </source>
</evidence>
<dbReference type="GO" id="GO:0005829">
    <property type="term" value="C:cytosol"/>
    <property type="evidence" value="ECO:0007669"/>
    <property type="project" value="TreeGrafter"/>
</dbReference>
<keyword evidence="7 13" id="KW-0479">Metal-binding</keyword>
<dbReference type="EMBL" id="CP000113">
    <property type="protein sequence ID" value="ABF87865.1"/>
    <property type="molecule type" value="Genomic_DNA"/>
</dbReference>
<evidence type="ECO:0000256" key="5">
    <source>
        <dbReference type="ARBA" id="ARBA00022490"/>
    </source>
</evidence>
<sequence length="172" mass="19400">MARTRGDFEGFLMSNSHSHHHDDHDKDEGLARYMAQHGLKSTRQRSLIIDTFFAVGGHLSVEELWNKVREQDTKVSVATVYRTMKLLSECGLAHARNFGDGQTRYEAAAGRDHHDHLVCTRCGTIIEFENERIEALQDAVARKHGFKVTSHKMELYGLCRDCQRAGSAASEA</sequence>
<protein>
    <recommendedName>
        <fullName evidence="4">Ferric uptake regulation protein</fullName>
    </recommendedName>
</protein>